<dbReference type="EMBL" id="WNKQ01000017">
    <property type="protein sequence ID" value="KAF5845990.1"/>
    <property type="molecule type" value="Genomic_DNA"/>
</dbReference>
<dbReference type="AlphaFoldDB" id="A0A8H5ZDD3"/>
<evidence type="ECO:0000256" key="1">
    <source>
        <dbReference type="SAM" id="SignalP"/>
    </source>
</evidence>
<dbReference type="Proteomes" id="UP000624244">
    <property type="component" value="Unassembled WGS sequence"/>
</dbReference>
<dbReference type="OMA" id="RWWFDHA"/>
<dbReference type="SUPFAM" id="SSF51556">
    <property type="entry name" value="Metallo-dependent hydrolases"/>
    <property type="match status" value="1"/>
</dbReference>
<organism evidence="3 4">
    <name type="scientific">Cochliobolus sativus</name>
    <name type="common">Common root rot and spot blotch fungus</name>
    <name type="synonym">Bipolaris sorokiniana</name>
    <dbReference type="NCBI Taxonomy" id="45130"/>
    <lineage>
        <taxon>Eukaryota</taxon>
        <taxon>Fungi</taxon>
        <taxon>Dikarya</taxon>
        <taxon>Ascomycota</taxon>
        <taxon>Pezizomycotina</taxon>
        <taxon>Dothideomycetes</taxon>
        <taxon>Pleosporomycetidae</taxon>
        <taxon>Pleosporales</taxon>
        <taxon>Pleosporineae</taxon>
        <taxon>Pleosporaceae</taxon>
        <taxon>Bipolaris</taxon>
    </lineage>
</organism>
<name>A0A8H5ZDD3_COCSA</name>
<proteinExistence type="predicted"/>
<evidence type="ECO:0000313" key="3">
    <source>
        <dbReference type="EMBL" id="KAF5845990.1"/>
    </source>
</evidence>
<dbReference type="InterPro" id="IPR011059">
    <property type="entry name" value="Metal-dep_hydrolase_composite"/>
</dbReference>
<keyword evidence="1" id="KW-0732">Signal</keyword>
<feature type="chain" id="PRO_5034364206" description="Amidohydrolase 3 domain-containing protein" evidence="1">
    <location>
        <begin position="20"/>
        <end position="643"/>
    </location>
</feature>
<gene>
    <name evidence="3" type="ORF">GGP41_008461</name>
</gene>
<accession>A0A8H5ZDD3</accession>
<dbReference type="SUPFAM" id="SSF51338">
    <property type="entry name" value="Composite domain of metallo-dependent hydrolases"/>
    <property type="match status" value="1"/>
</dbReference>
<protein>
    <recommendedName>
        <fullName evidence="2">Amidohydrolase 3 domain-containing protein</fullName>
    </recommendedName>
</protein>
<dbReference type="PANTHER" id="PTHR22642:SF2">
    <property type="entry name" value="PROTEIN LONG AFTER FAR-RED 3"/>
    <property type="match status" value="1"/>
</dbReference>
<dbReference type="InterPro" id="IPR032466">
    <property type="entry name" value="Metal_Hydrolase"/>
</dbReference>
<dbReference type="Pfam" id="PF07969">
    <property type="entry name" value="Amidohydro_3"/>
    <property type="match status" value="1"/>
</dbReference>
<dbReference type="Gene3D" id="3.10.310.70">
    <property type="match status" value="1"/>
</dbReference>
<reference evidence="3" key="1">
    <citation type="submission" date="2019-11" db="EMBL/GenBank/DDBJ databases">
        <title>Bipolaris sorokiniana Genome sequencing.</title>
        <authorList>
            <person name="Wang H."/>
        </authorList>
    </citation>
    <scope>NUCLEOTIDE SEQUENCE</scope>
</reference>
<feature type="domain" description="Amidohydrolase 3" evidence="2">
    <location>
        <begin position="80"/>
        <end position="592"/>
    </location>
</feature>
<dbReference type="PANTHER" id="PTHR22642">
    <property type="entry name" value="IMIDAZOLONEPROPIONASE"/>
    <property type="match status" value="1"/>
</dbReference>
<dbReference type="GO" id="GO:0016810">
    <property type="term" value="F:hydrolase activity, acting on carbon-nitrogen (but not peptide) bonds"/>
    <property type="evidence" value="ECO:0007669"/>
    <property type="project" value="InterPro"/>
</dbReference>
<evidence type="ECO:0000313" key="4">
    <source>
        <dbReference type="Proteomes" id="UP000624244"/>
    </source>
</evidence>
<comment type="caution">
    <text evidence="3">The sequence shown here is derived from an EMBL/GenBank/DDBJ whole genome shotgun (WGS) entry which is preliminary data.</text>
</comment>
<evidence type="ECO:0000259" key="2">
    <source>
        <dbReference type="Pfam" id="PF07969"/>
    </source>
</evidence>
<feature type="signal peptide" evidence="1">
    <location>
        <begin position="1"/>
        <end position="19"/>
    </location>
</feature>
<sequence>MSQAIKGLLLASLAGSALSSTIPRAASLPVADTVFVNGVIHTLDDKSNTITAGSLAITNGTITCVGKEEDCKPAVGDATKVVNLNGKSMIPGLIDAHIHPLDAGRAMLGCTLRFQQLSPEGLRKIIQACIDSQPGQNDLLTVTEWDREGFTTLNGGANKSMLDSLNTTRPIAIIASSQHNIFVNSRALQLINATRDTPNPPGGNIGRDAKGELTGMLEENAVVPIRALMGDRGIAQLDAATAAISQLRRKGITSFLDALQTPHTAWSSLKSTNELTARVFNNFGIFGSTDFPTIMSQAVASRKQLDEALVATPGQQWRNVKFFIDGILPSSSESSWLLNPYLIKDSKGNWVPGNHVGLPNTNQTELQKLLTLTLDAGMGLHVHASGDRAVRTILDVATSMNRTFAPHDIGIAHAELVSAEDRNRFQDLGIPVIASYQWAQKATYWAGDNSLVLGTDRLAVAQSTGLLNNAGALVAYGSDWPVDPLDPFLALAIGVTRAGDPQNKNAHASFGPQFVGRLDQQPSLSREAALRGMTTAAATYLNSSASIGSLEPGKFADLLILDKDYFDTAAVPDDALSRNKVLMTMVGGRAVFADESATFLPSAWQAESKKLDSNPVVQRMKPGNILTRAVTGRACGSHVGHQH</sequence>
<dbReference type="Gene3D" id="3.20.20.140">
    <property type="entry name" value="Metal-dependent hydrolases"/>
    <property type="match status" value="1"/>
</dbReference>
<dbReference type="InterPro" id="IPR013108">
    <property type="entry name" value="Amidohydro_3"/>
</dbReference>
<dbReference type="Gene3D" id="2.30.40.10">
    <property type="entry name" value="Urease, subunit C, domain 1"/>
    <property type="match status" value="1"/>
</dbReference>